<evidence type="ECO:0000313" key="8">
    <source>
        <dbReference type="Proteomes" id="UP001596091"/>
    </source>
</evidence>
<dbReference type="Pfam" id="PF25371">
    <property type="entry name" value="DUF7884"/>
    <property type="match status" value="1"/>
</dbReference>
<keyword evidence="3 7" id="KW-0808">Transferase</keyword>
<dbReference type="Pfam" id="PF02353">
    <property type="entry name" value="CMAS"/>
    <property type="match status" value="1"/>
</dbReference>
<feature type="domain" description="DUF7884" evidence="6">
    <location>
        <begin position="15"/>
        <end position="85"/>
    </location>
</feature>
<comment type="similarity">
    <text evidence="1">Belongs to the CFA/CMAS family.</text>
</comment>
<evidence type="ECO:0000256" key="5">
    <source>
        <dbReference type="ARBA" id="ARBA00023098"/>
    </source>
</evidence>
<gene>
    <name evidence="7" type="ORF">ACFPT7_08110</name>
</gene>
<evidence type="ECO:0000256" key="2">
    <source>
        <dbReference type="ARBA" id="ARBA00022603"/>
    </source>
</evidence>
<dbReference type="PANTHER" id="PTHR43667">
    <property type="entry name" value="CYCLOPROPANE-FATTY-ACYL-PHOSPHOLIPID SYNTHASE"/>
    <property type="match status" value="1"/>
</dbReference>
<dbReference type="EC" id="2.1.1.-" evidence="7"/>
<reference evidence="8" key="1">
    <citation type="journal article" date="2019" name="Int. J. Syst. Evol. Microbiol.">
        <title>The Global Catalogue of Microorganisms (GCM) 10K type strain sequencing project: providing services to taxonomists for standard genome sequencing and annotation.</title>
        <authorList>
            <consortium name="The Broad Institute Genomics Platform"/>
            <consortium name="The Broad Institute Genome Sequencing Center for Infectious Disease"/>
            <person name="Wu L."/>
            <person name="Ma J."/>
        </authorList>
    </citation>
    <scope>NUCLEOTIDE SEQUENCE [LARGE SCALE GENOMIC DNA]</scope>
    <source>
        <strain evidence="8">JCM 4087</strain>
    </source>
</reference>
<keyword evidence="2 7" id="KW-0489">Methyltransferase</keyword>
<dbReference type="InterPro" id="IPR050723">
    <property type="entry name" value="CFA/CMAS"/>
</dbReference>
<evidence type="ECO:0000313" key="7">
    <source>
        <dbReference type="EMBL" id="MFC5862254.1"/>
    </source>
</evidence>
<dbReference type="PIRSF" id="PIRSF003085">
    <property type="entry name" value="CMAS"/>
    <property type="match status" value="1"/>
</dbReference>
<organism evidence="7 8">
    <name type="scientific">Acidicapsa dinghuensis</name>
    <dbReference type="NCBI Taxonomy" id="2218256"/>
    <lineage>
        <taxon>Bacteria</taxon>
        <taxon>Pseudomonadati</taxon>
        <taxon>Acidobacteriota</taxon>
        <taxon>Terriglobia</taxon>
        <taxon>Terriglobales</taxon>
        <taxon>Acidobacteriaceae</taxon>
        <taxon>Acidicapsa</taxon>
    </lineage>
</organism>
<comment type="caution">
    <text evidence="7">The sequence shown here is derived from an EMBL/GenBank/DDBJ whole genome shotgun (WGS) entry which is preliminary data.</text>
</comment>
<name>A0ABW1EE26_9BACT</name>
<proteinExistence type="inferred from homology"/>
<keyword evidence="8" id="KW-1185">Reference proteome</keyword>
<dbReference type="Gene3D" id="3.40.50.150">
    <property type="entry name" value="Vaccinia Virus protein VP39"/>
    <property type="match status" value="1"/>
</dbReference>
<dbReference type="InterPro" id="IPR057206">
    <property type="entry name" value="DUF7884"/>
</dbReference>
<dbReference type="GO" id="GO:0008168">
    <property type="term" value="F:methyltransferase activity"/>
    <property type="evidence" value="ECO:0007669"/>
    <property type="project" value="UniProtKB-KW"/>
</dbReference>
<keyword evidence="4" id="KW-0949">S-adenosyl-L-methionine</keyword>
<evidence type="ECO:0000256" key="1">
    <source>
        <dbReference type="ARBA" id="ARBA00010815"/>
    </source>
</evidence>
<dbReference type="PANTHER" id="PTHR43667:SF1">
    <property type="entry name" value="CYCLOPROPANE-FATTY-ACYL-PHOSPHOLIPID SYNTHASE"/>
    <property type="match status" value="1"/>
</dbReference>
<dbReference type="SUPFAM" id="SSF53335">
    <property type="entry name" value="S-adenosyl-L-methionine-dependent methyltransferases"/>
    <property type="match status" value="1"/>
</dbReference>
<dbReference type="GO" id="GO:0032259">
    <property type="term" value="P:methylation"/>
    <property type="evidence" value="ECO:0007669"/>
    <property type="project" value="UniProtKB-KW"/>
</dbReference>
<dbReference type="RefSeq" id="WP_263338626.1">
    <property type="nucleotide sequence ID" value="NZ_JAGSYH010000004.1"/>
</dbReference>
<keyword evidence="5" id="KW-0443">Lipid metabolism</keyword>
<evidence type="ECO:0000256" key="3">
    <source>
        <dbReference type="ARBA" id="ARBA00022679"/>
    </source>
</evidence>
<evidence type="ECO:0000256" key="4">
    <source>
        <dbReference type="ARBA" id="ARBA00022691"/>
    </source>
</evidence>
<evidence type="ECO:0000259" key="6">
    <source>
        <dbReference type="Pfam" id="PF25371"/>
    </source>
</evidence>
<protein>
    <submittedName>
        <fullName evidence="7">Class I SAM-dependent methyltransferase</fullName>
        <ecNumber evidence="7">2.1.1.-</ecNumber>
    </submittedName>
</protein>
<dbReference type="CDD" id="cd02440">
    <property type="entry name" value="AdoMet_MTases"/>
    <property type="match status" value="1"/>
</dbReference>
<dbReference type="EMBL" id="JBHSPH010000002">
    <property type="protein sequence ID" value="MFC5862254.1"/>
    <property type="molecule type" value="Genomic_DNA"/>
</dbReference>
<accession>A0ABW1EE26</accession>
<dbReference type="InterPro" id="IPR029063">
    <property type="entry name" value="SAM-dependent_MTases_sf"/>
</dbReference>
<dbReference type="InterPro" id="IPR003333">
    <property type="entry name" value="CMAS"/>
</dbReference>
<dbReference type="Proteomes" id="UP001596091">
    <property type="component" value="Unassembled WGS sequence"/>
</dbReference>
<sequence length="426" mass="48480">MLQSVASQMESTLNALFAGYEGPAFAIRLWDGWHWSSSVVERPVCTIVVHNSRALKTLIAEPNEVALGEAFIHEDLDVEGDLFSVFSIGEHLLDRPRTLRQKIGEAAVQTLFGLGQRLKHGGRHSMRRDRASIAYHYDQPCAFYRPWLGRSLVYSCAYFRSPNDTLDTAQEQKLELICKKLRLQPLESFLDIGCGWGSLLLHAATNHQVYAQGVTLSKEQAAIAQQRIEMAAMERRCTVKIRDYRMLESVTPSFDKIASVGMFEHVGLENLRQYFGTVQRLLRPGGAFLNHGIARSALSPIRKSSFIDRYVFPDGQLVTLTQVIDAAESQGLEVRDVENLREHYELTLRRWVEGLRQNSDEILQHVSNVTYRIWLLYMAGSAAAFHRGDIAIYQVLFTRSSRDRVRRALTREDWYGCASPQLEMQT</sequence>